<evidence type="ECO:0000313" key="6">
    <source>
        <dbReference type="Proteomes" id="UP001629113"/>
    </source>
</evidence>
<evidence type="ECO:0000256" key="4">
    <source>
        <dbReference type="ARBA" id="ARBA00023002"/>
    </source>
</evidence>
<sequence length="486" mass="55167">MAPITHVKRVAVIGAGPGGAVTVDALAREKKFDKIRVFERRDKAGGIWIWDSNQNFKIPSLGDILNRSADQQIEIPTIFPVETTKDSVRNGPEQRFSYTPTYDALESNIDAKIMSYTEEPFPNSSKSKYGPDSVYRHREVIRGWVEGLFDRRGYKDFVSYSTTVERVEKVGKEWVVTLRKDNGETDYWWQETFDAVVVANGHYSVPFIPEVPGLLELEQKFPGTVEHSKSFRGPERYKDKRVIVVGASVSATDIARDLVSTAKSPVYASLRAPHPVLGFSAFEHPQIEQRPSIAYISTEGSTNTVHFIDGTTVKNIDHIIYGTGYIFSLPFLPSIQLDNRRLKNVYQHIWKQDDPTLSFVGAVSAGFTFRVFEYQAVAIARVLSGRSAVPPIAEQRDWEEKRVLARGNGVSFYKVAPEFEEYFETLRRIAGPATDGGRELIKWDPKWLEVMTQMMKDRMARWREEDDEARKRLGIKSSVIGIKSKL</sequence>
<protein>
    <recommendedName>
        <fullName evidence="7">Flavin-containing monooxygenase</fullName>
    </recommendedName>
</protein>
<reference evidence="5 6" key="1">
    <citation type="submission" date="2024-06" db="EMBL/GenBank/DDBJ databases">
        <title>Complete genome of Phlyctema vagabunda strain 19-DSS-EL-015.</title>
        <authorList>
            <person name="Fiorenzani C."/>
        </authorList>
    </citation>
    <scope>NUCLEOTIDE SEQUENCE [LARGE SCALE GENOMIC DNA]</scope>
    <source>
        <strain evidence="5 6">19-DSS-EL-015</strain>
    </source>
</reference>
<organism evidence="5 6">
    <name type="scientific">Phlyctema vagabunda</name>
    <dbReference type="NCBI Taxonomy" id="108571"/>
    <lineage>
        <taxon>Eukaryota</taxon>
        <taxon>Fungi</taxon>
        <taxon>Dikarya</taxon>
        <taxon>Ascomycota</taxon>
        <taxon>Pezizomycotina</taxon>
        <taxon>Leotiomycetes</taxon>
        <taxon>Helotiales</taxon>
        <taxon>Dermateaceae</taxon>
        <taxon>Phlyctema</taxon>
    </lineage>
</organism>
<name>A0ABR4PCE6_9HELO</name>
<comment type="caution">
    <text evidence="5">The sequence shown here is derived from an EMBL/GenBank/DDBJ whole genome shotgun (WGS) entry which is preliminary data.</text>
</comment>
<dbReference type="InterPro" id="IPR036188">
    <property type="entry name" value="FAD/NAD-bd_sf"/>
</dbReference>
<proteinExistence type="inferred from homology"/>
<dbReference type="InterPro" id="IPR050346">
    <property type="entry name" value="FMO-like"/>
</dbReference>
<dbReference type="SUPFAM" id="SSF51905">
    <property type="entry name" value="FAD/NAD(P)-binding domain"/>
    <property type="match status" value="2"/>
</dbReference>
<evidence type="ECO:0000256" key="1">
    <source>
        <dbReference type="ARBA" id="ARBA00009183"/>
    </source>
</evidence>
<gene>
    <name evidence="5" type="ORF">PVAG01_07433</name>
</gene>
<accession>A0ABR4PCE6</accession>
<keyword evidence="3" id="KW-0274">FAD</keyword>
<evidence type="ECO:0008006" key="7">
    <source>
        <dbReference type="Google" id="ProtNLM"/>
    </source>
</evidence>
<dbReference type="Gene3D" id="3.50.50.60">
    <property type="entry name" value="FAD/NAD(P)-binding domain"/>
    <property type="match status" value="2"/>
</dbReference>
<dbReference type="PRINTS" id="PR00419">
    <property type="entry name" value="ADXRDTASE"/>
</dbReference>
<keyword evidence="2" id="KW-0285">Flavoprotein</keyword>
<keyword evidence="4" id="KW-0560">Oxidoreductase</keyword>
<comment type="similarity">
    <text evidence="1">Belongs to the FMO family.</text>
</comment>
<dbReference type="Pfam" id="PF13450">
    <property type="entry name" value="NAD_binding_8"/>
    <property type="match status" value="1"/>
</dbReference>
<evidence type="ECO:0000313" key="5">
    <source>
        <dbReference type="EMBL" id="KAL3420988.1"/>
    </source>
</evidence>
<dbReference type="Pfam" id="PF00743">
    <property type="entry name" value="FMO-like"/>
    <property type="match status" value="2"/>
</dbReference>
<evidence type="ECO:0000256" key="2">
    <source>
        <dbReference type="ARBA" id="ARBA00022630"/>
    </source>
</evidence>
<dbReference type="Proteomes" id="UP001629113">
    <property type="component" value="Unassembled WGS sequence"/>
</dbReference>
<evidence type="ECO:0000256" key="3">
    <source>
        <dbReference type="ARBA" id="ARBA00022827"/>
    </source>
</evidence>
<dbReference type="PANTHER" id="PTHR23023">
    <property type="entry name" value="DIMETHYLANILINE MONOOXYGENASE"/>
    <property type="match status" value="1"/>
</dbReference>
<dbReference type="InterPro" id="IPR020946">
    <property type="entry name" value="Flavin_mOase-like"/>
</dbReference>
<keyword evidence="6" id="KW-1185">Reference proteome</keyword>
<dbReference type="EMBL" id="JBFCZG010000006">
    <property type="protein sequence ID" value="KAL3420988.1"/>
    <property type="molecule type" value="Genomic_DNA"/>
</dbReference>